<evidence type="ECO:0000313" key="1">
    <source>
        <dbReference type="EMBL" id="ADO98627.1"/>
    </source>
</evidence>
<dbReference type="KEGG" id="vg:10326916"/>
<protein>
    <submittedName>
        <fullName evidence="1">DUF1825 domain-containing protein</fullName>
    </submittedName>
</protein>
<dbReference type="RefSeq" id="YP_004322428.1">
    <property type="nucleotide sequence ID" value="NC_015280.1"/>
</dbReference>
<proteinExistence type="predicted"/>
<dbReference type="Pfam" id="PF08855">
    <property type="entry name" value="DUF1825"/>
    <property type="match status" value="1"/>
</dbReference>
<evidence type="ECO:0000313" key="2">
    <source>
        <dbReference type="Proteomes" id="UP000006530"/>
    </source>
</evidence>
<accession>E3SMI4</accession>
<gene>
    <name evidence="1" type="ORF">PHM1_003</name>
</gene>
<dbReference type="EMBL" id="GU071101">
    <property type="protein sequence ID" value="ADO98627.1"/>
    <property type="molecule type" value="Genomic_DNA"/>
</dbReference>
<keyword evidence="2" id="KW-1185">Reference proteome</keyword>
<reference evidence="1 2" key="1">
    <citation type="journal article" date="2010" name="Environ. Microbiol.">
        <title>Genomic analysis of oceanic cyanobacterial myoviruses compared with T4-like myoviruses from diverse hosts and environments.</title>
        <authorList>
            <person name="Sullivan M.B."/>
            <person name="Huang K.H."/>
            <person name="Ignacio-Espinoza J.C."/>
            <person name="Berlin A.M."/>
            <person name="Kelly L."/>
            <person name="Weigele P.R."/>
            <person name="DeFrancesco A.S."/>
            <person name="Kern S.E."/>
            <person name="Thompson L.R."/>
            <person name="Young S."/>
            <person name="Yandava C."/>
            <person name="Fu R."/>
            <person name="Krastins B."/>
            <person name="Chase M."/>
            <person name="Sarracino D."/>
            <person name="Osburne M.S."/>
            <person name="Henn M.R."/>
            <person name="Chisholm S.W."/>
        </authorList>
    </citation>
    <scope>NUCLEOTIDE SEQUENCE [LARGE SCALE GENOMIC DNA]</scope>
    <source>
        <strain evidence="1">M4-247</strain>
    </source>
</reference>
<sequence length="106" mass="12591">MKFFQSEVVQKELTQMQDLYMDINRMGLMLSLDQKKEQLDKMMRLIELQQTMYMRVTLSEDPEAKKLVDQVKNAAAMLGMPKEEIGPQFYDKLKENVRKMIKELPE</sequence>
<dbReference type="InterPro" id="IPR014954">
    <property type="entry name" value="DUF1825"/>
</dbReference>
<organism evidence="1 2">
    <name type="scientific">Prochlorococcus phage P-HM1</name>
    <dbReference type="NCBI Taxonomy" id="445700"/>
    <lineage>
        <taxon>Viruses</taxon>
        <taxon>Duplodnaviria</taxon>
        <taxon>Heunggongvirae</taxon>
        <taxon>Uroviricota</taxon>
        <taxon>Caudoviricetes</taxon>
        <taxon>Eurybiavirus</taxon>
        <taxon>Eurybiavirus PHM2</taxon>
    </lineage>
</organism>
<name>E3SMI4_9CAUD</name>
<dbReference type="Proteomes" id="UP000006530">
    <property type="component" value="Segment"/>
</dbReference>
<dbReference type="GeneID" id="10326916"/>
<dbReference type="OrthoDB" id="19711at10239"/>